<organism evidence="1 2">
    <name type="scientific">Dorcoceras hygrometricum</name>
    <dbReference type="NCBI Taxonomy" id="472368"/>
    <lineage>
        <taxon>Eukaryota</taxon>
        <taxon>Viridiplantae</taxon>
        <taxon>Streptophyta</taxon>
        <taxon>Embryophyta</taxon>
        <taxon>Tracheophyta</taxon>
        <taxon>Spermatophyta</taxon>
        <taxon>Magnoliopsida</taxon>
        <taxon>eudicotyledons</taxon>
        <taxon>Gunneridae</taxon>
        <taxon>Pentapetalae</taxon>
        <taxon>asterids</taxon>
        <taxon>lamiids</taxon>
        <taxon>Lamiales</taxon>
        <taxon>Gesneriaceae</taxon>
        <taxon>Didymocarpoideae</taxon>
        <taxon>Trichosporeae</taxon>
        <taxon>Loxocarpinae</taxon>
        <taxon>Dorcoceras</taxon>
    </lineage>
</organism>
<proteinExistence type="predicted"/>
<dbReference type="OrthoDB" id="1293938at2759"/>
<evidence type="ECO:0000313" key="2">
    <source>
        <dbReference type="Proteomes" id="UP000250235"/>
    </source>
</evidence>
<reference evidence="1 2" key="1">
    <citation type="journal article" date="2015" name="Proc. Natl. Acad. Sci. U.S.A.">
        <title>The resurrection genome of Boea hygrometrica: A blueprint for survival of dehydration.</title>
        <authorList>
            <person name="Xiao L."/>
            <person name="Yang G."/>
            <person name="Zhang L."/>
            <person name="Yang X."/>
            <person name="Zhao S."/>
            <person name="Ji Z."/>
            <person name="Zhou Q."/>
            <person name="Hu M."/>
            <person name="Wang Y."/>
            <person name="Chen M."/>
            <person name="Xu Y."/>
            <person name="Jin H."/>
            <person name="Xiao X."/>
            <person name="Hu G."/>
            <person name="Bao F."/>
            <person name="Hu Y."/>
            <person name="Wan P."/>
            <person name="Li L."/>
            <person name="Deng X."/>
            <person name="Kuang T."/>
            <person name="Xiang C."/>
            <person name="Zhu J.K."/>
            <person name="Oliver M.J."/>
            <person name="He Y."/>
        </authorList>
    </citation>
    <scope>NUCLEOTIDE SEQUENCE [LARGE SCALE GENOMIC DNA]</scope>
    <source>
        <strain evidence="2">cv. XS01</strain>
    </source>
</reference>
<dbReference type="AlphaFoldDB" id="A0A2Z7D8Z3"/>
<evidence type="ECO:0000313" key="1">
    <source>
        <dbReference type="EMBL" id="KZV55901.1"/>
    </source>
</evidence>
<sequence>MTESIDTQTTRASRGRTHMDKLAVRRVQGTRKAVSFNKLGQPIGQAAAEMQSYIGLNHYTTTIPDSDNTKFFFQFSYNVDPSWRKSCLTSANNKWRHYKEIFTSKYILSKLDNPDELNEPPSGYGIAREDWSSFVIVRMSDDFILGTRGLGINSTCITKGESNREAREELGDRDCRRGLSRGPQPDVLKHFRERRRTWVLLCGRRVHDLTHVSTEPLDKHNATHLLIQVPPAVPPSAVAPAPF</sequence>
<keyword evidence="2" id="KW-1185">Reference proteome</keyword>
<dbReference type="Proteomes" id="UP000250235">
    <property type="component" value="Unassembled WGS sequence"/>
</dbReference>
<dbReference type="EMBL" id="KQ988434">
    <property type="protein sequence ID" value="KZV55901.1"/>
    <property type="molecule type" value="Genomic_DNA"/>
</dbReference>
<name>A0A2Z7D8Z3_9LAMI</name>
<accession>A0A2Z7D8Z3</accession>
<gene>
    <name evidence="1" type="ORF">F511_22768</name>
</gene>
<protein>
    <submittedName>
        <fullName evidence="1">Uncharacterized protein</fullName>
    </submittedName>
</protein>